<protein>
    <submittedName>
        <fullName evidence="2">Uncharacterized protein</fullName>
    </submittedName>
</protein>
<dbReference type="EMBL" id="OX459947">
    <property type="protein sequence ID" value="CAI9154095.1"/>
    <property type="molecule type" value="Genomic_DNA"/>
</dbReference>
<evidence type="ECO:0000313" key="3">
    <source>
        <dbReference type="Proteomes" id="UP001176941"/>
    </source>
</evidence>
<organism evidence="2 3">
    <name type="scientific">Rangifer tarandus platyrhynchus</name>
    <name type="common">Svalbard reindeer</name>
    <dbReference type="NCBI Taxonomy" id="3082113"/>
    <lineage>
        <taxon>Eukaryota</taxon>
        <taxon>Metazoa</taxon>
        <taxon>Chordata</taxon>
        <taxon>Craniata</taxon>
        <taxon>Vertebrata</taxon>
        <taxon>Euteleostomi</taxon>
        <taxon>Mammalia</taxon>
        <taxon>Eutheria</taxon>
        <taxon>Laurasiatheria</taxon>
        <taxon>Artiodactyla</taxon>
        <taxon>Ruminantia</taxon>
        <taxon>Pecora</taxon>
        <taxon>Cervidae</taxon>
        <taxon>Odocoileinae</taxon>
        <taxon>Rangifer</taxon>
    </lineage>
</organism>
<name>A0ABN8XXN5_RANTA</name>
<reference evidence="2" key="1">
    <citation type="submission" date="2023-04" db="EMBL/GenBank/DDBJ databases">
        <authorList>
            <consortium name="ELIXIR-Norway"/>
        </authorList>
    </citation>
    <scope>NUCLEOTIDE SEQUENCE [LARGE SCALE GENOMIC DNA]</scope>
</reference>
<gene>
    <name evidence="2" type="ORF">MRATA1EN1_LOCUS3057</name>
</gene>
<proteinExistence type="predicted"/>
<feature type="compositionally biased region" description="Basic and acidic residues" evidence="1">
    <location>
        <begin position="25"/>
        <end position="34"/>
    </location>
</feature>
<feature type="region of interest" description="Disordered" evidence="1">
    <location>
        <begin position="149"/>
        <end position="172"/>
    </location>
</feature>
<feature type="compositionally biased region" description="Basic and acidic residues" evidence="1">
    <location>
        <begin position="1"/>
        <end position="13"/>
    </location>
</feature>
<feature type="region of interest" description="Disordered" evidence="1">
    <location>
        <begin position="1"/>
        <end position="94"/>
    </location>
</feature>
<keyword evidence="3" id="KW-1185">Reference proteome</keyword>
<dbReference type="Proteomes" id="UP001176941">
    <property type="component" value="Chromosome 11"/>
</dbReference>
<accession>A0ABN8XXN5</accession>
<sequence>MKTKGGSERRREASGMGRVGGGQPRSRDRLRTAECAHTPGSDGPSARLAGSQSTGGSGSTHGRPRAGRPRAHSDPNPDSAWRCPTRPKDSCGTWRRPALSSVLRRRSLYFAAGDAIPRSRRGARRHRASDHVTSSNGFHRLQCVRRPSPLQAGGGAWPDAANRRHPRRLRAPPPVRRAACLSVY</sequence>
<evidence type="ECO:0000256" key="1">
    <source>
        <dbReference type="SAM" id="MobiDB-lite"/>
    </source>
</evidence>
<evidence type="ECO:0000313" key="2">
    <source>
        <dbReference type="EMBL" id="CAI9154095.1"/>
    </source>
</evidence>